<proteinExistence type="predicted"/>
<organism evidence="1">
    <name type="scientific">Listeria seeligeri FSL N1-067</name>
    <dbReference type="NCBI Taxonomy" id="702453"/>
    <lineage>
        <taxon>Bacteria</taxon>
        <taxon>Bacillati</taxon>
        <taxon>Bacillota</taxon>
        <taxon>Bacilli</taxon>
        <taxon>Bacillales</taxon>
        <taxon>Listeriaceae</taxon>
        <taxon>Listeria</taxon>
    </lineage>
</organism>
<evidence type="ECO:0000313" key="1">
    <source>
        <dbReference type="EMBL" id="EFS01664.1"/>
    </source>
</evidence>
<dbReference type="HOGENOM" id="CLU_2035214_0_0_9"/>
<dbReference type="AlphaFoldDB" id="E3ZL36"/>
<dbReference type="EMBL" id="ADXJ01000052">
    <property type="protein sequence ID" value="EFS01664.1"/>
    <property type="molecule type" value="Genomic_DNA"/>
</dbReference>
<dbReference type="PATRIC" id="fig|702453.3.peg.94"/>
<gene>
    <name evidence="1" type="ORF">NT03LS_0124</name>
</gene>
<reference evidence="1" key="1">
    <citation type="journal article" date="2010" name="Microbiol. Resour. Announc.">
        <title>Comparative genomics of the bacterial genus Listeria: Genome evolution is characterized by limited gene acquisition and limited gene loss.</title>
        <authorList>
            <person name="den Bakker H.C."/>
            <person name="Cummings C.A."/>
            <person name="Ferreira V."/>
            <person name="Vatta P."/>
            <person name="Orsi R.H."/>
            <person name="Degoricija L."/>
            <person name="Barker M."/>
            <person name="Petrauskene O."/>
            <person name="Furtado M.R."/>
            <person name="Wiedmann M."/>
        </authorList>
    </citation>
    <scope>NUCLEOTIDE SEQUENCE [LARGE SCALE GENOMIC DNA]</scope>
    <source>
        <strain evidence="1">FSL N1-067</strain>
    </source>
</reference>
<dbReference type="Proteomes" id="UP000004302">
    <property type="component" value="Chromosome"/>
</dbReference>
<comment type="caution">
    <text evidence="1">The sequence shown here is derived from an EMBL/GenBank/DDBJ whole genome shotgun (WGS) entry which is preliminary data.</text>
</comment>
<sequence length="123" mass="13793">MLMSFQLPPIPEAILNTEVTITSNSGRDDFGNLLPDATNKSMFRYEFEKLVNKTEEGLNIRYVVNLFCNKLNFVVNEGDNISFAIPDYCLIKGEVQSVSFPPNPDGSIHHFEIVVGEVTEHGL</sequence>
<protein>
    <submittedName>
        <fullName evidence="1">Gp9</fullName>
    </submittedName>
</protein>
<name>E3ZL36_LISSE</name>
<accession>E3ZL36</accession>